<reference evidence="2 3" key="1">
    <citation type="journal article" date="2016" name="Nat. Commun.">
        <title>Thousands of microbial genomes shed light on interconnected biogeochemical processes in an aquifer system.</title>
        <authorList>
            <person name="Anantharaman K."/>
            <person name="Brown C.T."/>
            <person name="Hug L.A."/>
            <person name="Sharon I."/>
            <person name="Castelle C.J."/>
            <person name="Probst A.J."/>
            <person name="Thomas B.C."/>
            <person name="Singh A."/>
            <person name="Wilkins M.J."/>
            <person name="Karaoz U."/>
            <person name="Brodie E.L."/>
            <person name="Williams K.H."/>
            <person name="Hubbard S.S."/>
            <person name="Banfield J.F."/>
        </authorList>
    </citation>
    <scope>NUCLEOTIDE SEQUENCE [LARGE SCALE GENOMIC DNA]</scope>
</reference>
<gene>
    <name evidence="2" type="ORF">A2932_02105</name>
</gene>
<dbReference type="Pfam" id="PF23951">
    <property type="entry name" value="DUF7282"/>
    <property type="match status" value="1"/>
</dbReference>
<organism evidence="2 3">
    <name type="scientific">Candidatus Spechtbacteria bacterium RIFCSPLOWO2_01_FULL_46_10</name>
    <dbReference type="NCBI Taxonomy" id="1802163"/>
    <lineage>
        <taxon>Bacteria</taxon>
        <taxon>Candidatus Spechtiibacteriota</taxon>
    </lineage>
</organism>
<feature type="domain" description="DUF7282" evidence="1">
    <location>
        <begin position="20"/>
        <end position="107"/>
    </location>
</feature>
<name>A0A1G2HHC7_9BACT</name>
<dbReference type="EMBL" id="MHOI01000021">
    <property type="protein sequence ID" value="OGZ61288.1"/>
    <property type="molecule type" value="Genomic_DNA"/>
</dbReference>
<proteinExistence type="predicted"/>
<evidence type="ECO:0000313" key="2">
    <source>
        <dbReference type="EMBL" id="OGZ61288.1"/>
    </source>
</evidence>
<evidence type="ECO:0000259" key="1">
    <source>
        <dbReference type="Pfam" id="PF23951"/>
    </source>
</evidence>
<dbReference type="InterPro" id="IPR055706">
    <property type="entry name" value="Slg1/2_DUF7282"/>
</dbReference>
<protein>
    <recommendedName>
        <fullName evidence="1">DUF7282 domain-containing protein</fullName>
    </recommendedName>
</protein>
<dbReference type="Proteomes" id="UP000179153">
    <property type="component" value="Unassembled WGS sequence"/>
</dbReference>
<evidence type="ECO:0000313" key="3">
    <source>
        <dbReference type="Proteomes" id="UP000179153"/>
    </source>
</evidence>
<dbReference type="STRING" id="1802163.A2932_02105"/>
<dbReference type="AlphaFoldDB" id="A0A1G2HHC7"/>
<accession>A0A1G2HHC7</accession>
<comment type="caution">
    <text evidence="2">The sequence shown here is derived from an EMBL/GenBank/DDBJ whole genome shotgun (WGS) entry which is preliminary data.</text>
</comment>
<sequence length="130" mass="14257">MFFAVDRSDIITSSLPKRNNITVSDQTFAHAVVVSDVQLMKGGFLIIQKGVGEMPGSVLGTSLFLDAGFYQNIGIVLSPESNVEAGDVLFVGVIYDVNHDRRYDNTDFVNSPKDQNGWPLRAAFSVRESN</sequence>